<sequence length="421" mass="46513">MKITAGQKGRLGRIIACGRVDHGATICATPCWPPAVTRDNQRPATRRSCVLQRRLAAQRRATLARAALLQRPAVSQHRLGQRRIARATKCGQHTSSPPDQTRPARFLFARHARPASPSLARPARNSRASCARAMGRRRARRLPGYGSFNPYIPIRSTTIGKSRVAIDPIAMHTSWRSNSDIDIHACLRAVNPRQRCIESYMHRGLTQSNALRPQPPPPLSNAAAAAASRLRRKFVSRQFDEENPFVLISSVLLVQAGEGVSFLVVDRIGDIYRSLPRRADVIVTTVGAGHKCQQEISSSHWPRRRRAWRRPIFTAARMSARDACALAAHWAHDAASLAARKMARCWPAAEARWPTMGDAWRHCCIDWSNAGRMVADGCVQFAHGVASRLARRRAWRGVARAAAVNFRGGGGRRSGESPAMS</sequence>
<evidence type="ECO:0000256" key="1">
    <source>
        <dbReference type="SAM" id="MobiDB-lite"/>
    </source>
</evidence>
<keyword evidence="3" id="KW-1185">Reference proteome</keyword>
<evidence type="ECO:0000313" key="3">
    <source>
        <dbReference type="Proteomes" id="UP000250235"/>
    </source>
</evidence>
<feature type="compositionally biased region" description="Low complexity" evidence="1">
    <location>
        <begin position="114"/>
        <end position="133"/>
    </location>
</feature>
<accession>A0A2Z7BL66</accession>
<name>A0A2Z7BL66_9LAMI</name>
<proteinExistence type="predicted"/>
<dbReference type="Proteomes" id="UP000250235">
    <property type="component" value="Unassembled WGS sequence"/>
</dbReference>
<organism evidence="2 3">
    <name type="scientific">Dorcoceras hygrometricum</name>
    <dbReference type="NCBI Taxonomy" id="472368"/>
    <lineage>
        <taxon>Eukaryota</taxon>
        <taxon>Viridiplantae</taxon>
        <taxon>Streptophyta</taxon>
        <taxon>Embryophyta</taxon>
        <taxon>Tracheophyta</taxon>
        <taxon>Spermatophyta</taxon>
        <taxon>Magnoliopsida</taxon>
        <taxon>eudicotyledons</taxon>
        <taxon>Gunneridae</taxon>
        <taxon>Pentapetalae</taxon>
        <taxon>asterids</taxon>
        <taxon>lamiids</taxon>
        <taxon>Lamiales</taxon>
        <taxon>Gesneriaceae</taxon>
        <taxon>Didymocarpoideae</taxon>
        <taxon>Trichosporeae</taxon>
        <taxon>Loxocarpinae</taxon>
        <taxon>Dorcoceras</taxon>
    </lineage>
</organism>
<reference evidence="2 3" key="1">
    <citation type="journal article" date="2015" name="Proc. Natl. Acad. Sci. U.S.A.">
        <title>The resurrection genome of Boea hygrometrica: A blueprint for survival of dehydration.</title>
        <authorList>
            <person name="Xiao L."/>
            <person name="Yang G."/>
            <person name="Zhang L."/>
            <person name="Yang X."/>
            <person name="Zhao S."/>
            <person name="Ji Z."/>
            <person name="Zhou Q."/>
            <person name="Hu M."/>
            <person name="Wang Y."/>
            <person name="Chen M."/>
            <person name="Xu Y."/>
            <person name="Jin H."/>
            <person name="Xiao X."/>
            <person name="Hu G."/>
            <person name="Bao F."/>
            <person name="Hu Y."/>
            <person name="Wan P."/>
            <person name="Li L."/>
            <person name="Deng X."/>
            <person name="Kuang T."/>
            <person name="Xiang C."/>
            <person name="Zhu J.K."/>
            <person name="Oliver M.J."/>
            <person name="He Y."/>
        </authorList>
    </citation>
    <scope>NUCLEOTIDE SEQUENCE [LARGE SCALE GENOMIC DNA]</scope>
    <source>
        <strain evidence="3">cv. XS01</strain>
    </source>
</reference>
<evidence type="ECO:0000313" key="2">
    <source>
        <dbReference type="EMBL" id="KZV35372.1"/>
    </source>
</evidence>
<protein>
    <submittedName>
        <fullName evidence="2">Uncharacterized protein</fullName>
    </submittedName>
</protein>
<feature type="region of interest" description="Disordered" evidence="1">
    <location>
        <begin position="113"/>
        <end position="135"/>
    </location>
</feature>
<gene>
    <name evidence="2" type="ORF">F511_32720</name>
</gene>
<dbReference type="AlphaFoldDB" id="A0A2Z7BL66"/>
<dbReference type="EMBL" id="KV004612">
    <property type="protein sequence ID" value="KZV35372.1"/>
    <property type="molecule type" value="Genomic_DNA"/>
</dbReference>